<gene>
    <name evidence="1" type="ORF">DERYTH_LOCUS12567</name>
</gene>
<comment type="caution">
    <text evidence="1">The sequence shown here is derived from an EMBL/GenBank/DDBJ whole genome shotgun (WGS) entry which is preliminary data.</text>
</comment>
<name>A0A9N9EU26_9GLOM</name>
<proteinExistence type="predicted"/>
<dbReference type="Proteomes" id="UP000789405">
    <property type="component" value="Unassembled WGS sequence"/>
</dbReference>
<evidence type="ECO:0000313" key="2">
    <source>
        <dbReference type="Proteomes" id="UP000789405"/>
    </source>
</evidence>
<keyword evidence="2" id="KW-1185">Reference proteome</keyword>
<accession>A0A9N9EU26</accession>
<organism evidence="1 2">
    <name type="scientific">Dentiscutata erythropus</name>
    <dbReference type="NCBI Taxonomy" id="1348616"/>
    <lineage>
        <taxon>Eukaryota</taxon>
        <taxon>Fungi</taxon>
        <taxon>Fungi incertae sedis</taxon>
        <taxon>Mucoromycota</taxon>
        <taxon>Glomeromycotina</taxon>
        <taxon>Glomeromycetes</taxon>
        <taxon>Diversisporales</taxon>
        <taxon>Gigasporaceae</taxon>
        <taxon>Dentiscutata</taxon>
    </lineage>
</organism>
<dbReference type="AlphaFoldDB" id="A0A9N9EU26"/>
<evidence type="ECO:0000313" key="1">
    <source>
        <dbReference type="EMBL" id="CAG8694183.1"/>
    </source>
</evidence>
<dbReference type="EMBL" id="CAJVPY010008319">
    <property type="protein sequence ID" value="CAG8694183.1"/>
    <property type="molecule type" value="Genomic_DNA"/>
</dbReference>
<sequence length="103" mass="11283">MKRDIRFDVCLDAPIPNVIISPNPPISKQSATFNIFGTLDDDVEDNGRLLINFVDQDGNSLGNKSTTLVSPTVAGNPFNITTIVEVPTLTNTYSIEVFIENQN</sequence>
<protein>
    <submittedName>
        <fullName evidence="1">3169_t:CDS:1</fullName>
    </submittedName>
</protein>
<reference evidence="1" key="1">
    <citation type="submission" date="2021-06" db="EMBL/GenBank/DDBJ databases">
        <authorList>
            <person name="Kallberg Y."/>
            <person name="Tangrot J."/>
            <person name="Rosling A."/>
        </authorList>
    </citation>
    <scope>NUCLEOTIDE SEQUENCE</scope>
    <source>
        <strain evidence="1">MA453B</strain>
    </source>
</reference>
<feature type="non-terminal residue" evidence="1">
    <location>
        <position position="1"/>
    </location>
</feature>